<gene>
    <name evidence="1" type="ORF">QFC22_004630</name>
</gene>
<comment type="caution">
    <text evidence="1">The sequence shown here is derived from an EMBL/GenBank/DDBJ whole genome shotgun (WGS) entry which is preliminary data.</text>
</comment>
<sequence>MAGPLVDTVSCIISDSSGFISVLDLKFQVVKRWRGWNTYPGSSGSNPHEDDGMKGKGKAKPKERGVILLECGGVLLGIGENDAPAQFPILKIWDLMHDDNKTQAPVLMRNVRLGTGSRGYPVTTISSTANLSYLAIGLVSGQVLLYRHVSDSLTTSPQAITSFPKARVVWEGSLAEPITGLGFRDPLSPLYQDSDEDDTADSSAAAKGKQKDKDAKVVTSLFITTTGKTIVIPSVTGRGTDPRILEESEGAGLGCVVMDRKAKDLIVGRDEGIYLYGIEGKGAVLAYEGLKASIHAHGHSLVIVSPPFYPSASSNSATVRRAASVPDPGSSSSAVQSAKVSVFDLSNKFLSYSAVHKHGVQHIITSASTSPNSNRSTTTLAVHLLLGDGSLIRLSEISTQDKIEALYRKNLYTLAGAVARNEGMDEQEIKEIWSRYGDYLYTKGDFEGSIGQFVKTIGYLQPSYVIRKVRPIHDLTFLDAQRIQNLITYLQELHARGLATPDHTTLLLNCYTKTSDAARLDAFLKTEMSRPGELPFDLETAIRVCRQAGFHDHATYLAKRYRKDQEYIEIMLEDVKDYQAALDYLSLLEPKIAERNLLRYGRTLLRSRPKETTDVLIDLCSGRFLDKQISIASDAAQRKHDLTNNENQVSLASGPNYLSYLGYEKVTGVFSSTLAAANTSDKTAAVVPATDVALAKSENQPVLSAERESSTYSIPSPRQFFAHFLSSPTYFVRFLESVAADRWLQTISTASPDTAGVASRIVMQPIDQGSPINNLNADEADQRCIWNTLLELYLTDAQDQESKGSSVSRNKALNVLDQMGTLPVDPMHALMVCSTADFTPGQIRIWEKLGMYEEVLRFWMNLKEDESVHVSTEERRSSTENVLHYLHLYGPTNPRLYPLVLRYLSSDSKLTSRYAEDVRDILKVIDEENLMPPLAVVQLLSRNSVTSIGVVKDWLKAKVADTRHDVESDQTLMKSYRNETEEKLKEIANLADTGHPQVFQVTRCAACGGQLDLPTVHFMCRHSYHQRCLPDADPECPSCARQYAVIREVRRHQQEMADHHDTFLAEVAQAKDGFAVVAGAFGRGLLNKPIQS</sequence>
<protein>
    <submittedName>
        <fullName evidence="1">Uncharacterized protein</fullName>
    </submittedName>
</protein>
<organism evidence="1 2">
    <name type="scientific">Naganishia vaughanmartiniae</name>
    <dbReference type="NCBI Taxonomy" id="1424756"/>
    <lineage>
        <taxon>Eukaryota</taxon>
        <taxon>Fungi</taxon>
        <taxon>Dikarya</taxon>
        <taxon>Basidiomycota</taxon>
        <taxon>Agaricomycotina</taxon>
        <taxon>Tremellomycetes</taxon>
        <taxon>Filobasidiales</taxon>
        <taxon>Filobasidiaceae</taxon>
        <taxon>Naganishia</taxon>
    </lineage>
</organism>
<reference evidence="1" key="1">
    <citation type="submission" date="2023-04" db="EMBL/GenBank/DDBJ databases">
        <title>Draft Genome sequencing of Naganishia species isolated from polar environments using Oxford Nanopore Technology.</title>
        <authorList>
            <person name="Leo P."/>
            <person name="Venkateswaran K."/>
        </authorList>
    </citation>
    <scope>NUCLEOTIDE SEQUENCE</scope>
    <source>
        <strain evidence="1">MNA-CCFEE 5425</strain>
    </source>
</reference>
<evidence type="ECO:0000313" key="1">
    <source>
        <dbReference type="EMBL" id="KAJ9116972.1"/>
    </source>
</evidence>
<dbReference type="Proteomes" id="UP001243375">
    <property type="component" value="Unassembled WGS sequence"/>
</dbReference>
<evidence type="ECO:0000313" key="2">
    <source>
        <dbReference type="Proteomes" id="UP001243375"/>
    </source>
</evidence>
<dbReference type="EMBL" id="JASBWU010000013">
    <property type="protein sequence ID" value="KAJ9116972.1"/>
    <property type="molecule type" value="Genomic_DNA"/>
</dbReference>
<name>A0ACC2X2I3_9TREE</name>
<keyword evidence="2" id="KW-1185">Reference proteome</keyword>
<proteinExistence type="predicted"/>
<accession>A0ACC2X2I3</accession>